<keyword evidence="2" id="KW-0732">Signal</keyword>
<accession>A0A0B2WPL8</accession>
<evidence type="ECO:0000256" key="2">
    <source>
        <dbReference type="SAM" id="SignalP"/>
    </source>
</evidence>
<keyword evidence="4" id="KW-1185">Reference proteome</keyword>
<proteinExistence type="predicted"/>
<feature type="signal peptide" evidence="2">
    <location>
        <begin position="1"/>
        <end position="17"/>
    </location>
</feature>
<evidence type="ECO:0000313" key="3">
    <source>
        <dbReference type="EMBL" id="KHN95963.1"/>
    </source>
</evidence>
<sequence>MNLPVAFAALLVGLAAAQPLAVRDPQDFGDLAEANPGFLPSGDVESNVLDADFAQPAPSGQSLNGILDPDFAQPAPADESSGNVLDADFAQPVPSDQSPGGVQPAPSRKRPGGVLDPEFAQPAPSRNRPGSILDAESAQAVPPSDQLPNSQGFTQTACDNIRKNYSQKFAESNFDCQFT</sequence>
<protein>
    <submittedName>
        <fullName evidence="3">Uncharacterized protein</fullName>
    </submittedName>
</protein>
<feature type="chain" id="PRO_5002096717" evidence="2">
    <location>
        <begin position="18"/>
        <end position="179"/>
    </location>
</feature>
<dbReference type="AlphaFoldDB" id="A0A0B2WPL8"/>
<name>A0A0B2WPL8_METAS</name>
<dbReference type="GeneID" id="63740523"/>
<dbReference type="HOGENOM" id="CLU_1503764_0_0_1"/>
<evidence type="ECO:0000256" key="1">
    <source>
        <dbReference type="SAM" id="MobiDB-lite"/>
    </source>
</evidence>
<dbReference type="EMBL" id="AZHE01000018">
    <property type="protein sequence ID" value="KHN95963.1"/>
    <property type="molecule type" value="Genomic_DNA"/>
</dbReference>
<reference evidence="3 4" key="1">
    <citation type="journal article" date="2014" name="Proc. Natl. Acad. Sci. U.S.A.">
        <title>Trajectory and genomic determinants of fungal-pathogen speciation and host adaptation.</title>
        <authorList>
            <person name="Hu X."/>
            <person name="Xiao G."/>
            <person name="Zheng P."/>
            <person name="Shang Y."/>
            <person name="Su Y."/>
            <person name="Zhang X."/>
            <person name="Liu X."/>
            <person name="Zhan S."/>
            <person name="St Leger R.J."/>
            <person name="Wang C."/>
        </authorList>
    </citation>
    <scope>NUCLEOTIDE SEQUENCE [LARGE SCALE GENOMIC DNA]</scope>
    <source>
        <strain evidence="3 4">ARSEF 1941</strain>
    </source>
</reference>
<organism evidence="3 4">
    <name type="scientific">Metarhizium album (strain ARSEF 1941)</name>
    <dbReference type="NCBI Taxonomy" id="1081103"/>
    <lineage>
        <taxon>Eukaryota</taxon>
        <taxon>Fungi</taxon>
        <taxon>Dikarya</taxon>
        <taxon>Ascomycota</taxon>
        <taxon>Pezizomycotina</taxon>
        <taxon>Sordariomycetes</taxon>
        <taxon>Hypocreomycetidae</taxon>
        <taxon>Hypocreales</taxon>
        <taxon>Clavicipitaceae</taxon>
        <taxon>Metarhizium</taxon>
    </lineage>
</organism>
<gene>
    <name evidence="3" type="ORF">MAM_06068</name>
</gene>
<comment type="caution">
    <text evidence="3">The sequence shown here is derived from an EMBL/GenBank/DDBJ whole genome shotgun (WGS) entry which is preliminary data.</text>
</comment>
<dbReference type="RefSeq" id="XP_040677029.1">
    <property type="nucleotide sequence ID" value="XM_040824866.1"/>
</dbReference>
<evidence type="ECO:0000313" key="4">
    <source>
        <dbReference type="Proteomes" id="UP000030816"/>
    </source>
</evidence>
<feature type="region of interest" description="Disordered" evidence="1">
    <location>
        <begin position="53"/>
        <end position="154"/>
    </location>
</feature>
<dbReference type="Proteomes" id="UP000030816">
    <property type="component" value="Unassembled WGS sequence"/>
</dbReference>